<keyword evidence="4" id="KW-1185">Reference proteome</keyword>
<dbReference type="InterPro" id="IPR011010">
    <property type="entry name" value="DNA_brk_join_enz"/>
</dbReference>
<feature type="domain" description="Tyr recombinase" evidence="2">
    <location>
        <begin position="1"/>
        <end position="186"/>
    </location>
</feature>
<dbReference type="PANTHER" id="PTHR30349:SF82">
    <property type="entry name" value="INTEGRASE_RECOMBINASE YOEC-RELATED"/>
    <property type="match status" value="1"/>
</dbReference>
<dbReference type="InterPro" id="IPR002104">
    <property type="entry name" value="Integrase_catalytic"/>
</dbReference>
<name>A0ABX3L0B1_9CLOT</name>
<accession>A0ABX3L0B1</accession>
<sequence length="191" mass="22219">MNNVEPIRDKTKIQDVKLYLKGKNLRSYTMFIVGINVALRITDLLSLKWEDVLKENKKTFKNIEIYEGKTKKHRKIKLNKSAGKALKELMDSLPYINMNDFIFKSREGENRPITRQQALNILKEAAKAVKVEENIGTHSLRKTWGYHAWKAGFNPAIIMETLNHSNLAITKRYLGIRQDDVNELYTKLNID</sequence>
<reference evidence="3 4" key="1">
    <citation type="submission" date="2016-12" db="EMBL/GenBank/DDBJ databases">
        <title>Clostridium tepidum sp. nov., a close relative of Clostridium sporogenes and Clostridium botulinum Group I.</title>
        <authorList>
            <person name="Dobritsa A.P."/>
            <person name="Kutumbaka K."/>
            <person name="Werner K."/>
            <person name="Samadpour M."/>
        </authorList>
    </citation>
    <scope>NUCLEOTIDE SEQUENCE [LARGE SCALE GENOMIC DNA]</scope>
    <source>
        <strain evidence="3 4">PE</strain>
    </source>
</reference>
<dbReference type="RefSeq" id="WP_078025253.1">
    <property type="nucleotide sequence ID" value="NZ_MRAD01000019.1"/>
</dbReference>
<dbReference type="Pfam" id="PF00589">
    <property type="entry name" value="Phage_integrase"/>
    <property type="match status" value="1"/>
</dbReference>
<dbReference type="PANTHER" id="PTHR30349">
    <property type="entry name" value="PHAGE INTEGRASE-RELATED"/>
    <property type="match status" value="1"/>
</dbReference>
<dbReference type="Gene3D" id="1.10.443.10">
    <property type="entry name" value="Intergrase catalytic core"/>
    <property type="match status" value="1"/>
</dbReference>
<keyword evidence="1" id="KW-0233">DNA recombination</keyword>
<evidence type="ECO:0000313" key="4">
    <source>
        <dbReference type="Proteomes" id="UP000190206"/>
    </source>
</evidence>
<evidence type="ECO:0000256" key="1">
    <source>
        <dbReference type="ARBA" id="ARBA00023172"/>
    </source>
</evidence>
<dbReference type="PROSITE" id="PS51898">
    <property type="entry name" value="TYR_RECOMBINASE"/>
    <property type="match status" value="1"/>
</dbReference>
<protein>
    <submittedName>
        <fullName evidence="3">Site-specific integrase</fullName>
    </submittedName>
</protein>
<dbReference type="InterPro" id="IPR013762">
    <property type="entry name" value="Integrase-like_cat_sf"/>
</dbReference>
<evidence type="ECO:0000313" key="3">
    <source>
        <dbReference type="EMBL" id="OOO61266.1"/>
    </source>
</evidence>
<proteinExistence type="predicted"/>
<dbReference type="Proteomes" id="UP000190206">
    <property type="component" value="Unassembled WGS sequence"/>
</dbReference>
<comment type="caution">
    <text evidence="3">The sequence shown here is derived from an EMBL/GenBank/DDBJ whole genome shotgun (WGS) entry which is preliminary data.</text>
</comment>
<dbReference type="EMBL" id="MRAD01000019">
    <property type="protein sequence ID" value="OOO61266.1"/>
    <property type="molecule type" value="Genomic_DNA"/>
</dbReference>
<evidence type="ECO:0000259" key="2">
    <source>
        <dbReference type="PROSITE" id="PS51898"/>
    </source>
</evidence>
<dbReference type="SUPFAM" id="SSF56349">
    <property type="entry name" value="DNA breaking-rejoining enzymes"/>
    <property type="match status" value="1"/>
</dbReference>
<organism evidence="3 4">
    <name type="scientific">Clostridium tepidum</name>
    <dbReference type="NCBI Taxonomy" id="1962263"/>
    <lineage>
        <taxon>Bacteria</taxon>
        <taxon>Bacillati</taxon>
        <taxon>Bacillota</taxon>
        <taxon>Clostridia</taxon>
        <taxon>Eubacteriales</taxon>
        <taxon>Clostridiaceae</taxon>
        <taxon>Clostridium</taxon>
    </lineage>
</organism>
<gene>
    <name evidence="3" type="ORF">BS637_13265</name>
</gene>
<dbReference type="InterPro" id="IPR050090">
    <property type="entry name" value="Tyrosine_recombinase_XerCD"/>
</dbReference>
<dbReference type="CDD" id="cd01192">
    <property type="entry name" value="INT_C_like_3"/>
    <property type="match status" value="1"/>
</dbReference>